<evidence type="ECO:0000256" key="1">
    <source>
        <dbReference type="ARBA" id="ARBA00022679"/>
    </source>
</evidence>
<dbReference type="STRING" id="1220578.FPE01S_01_00950"/>
<dbReference type="GO" id="GO:0016773">
    <property type="term" value="F:phosphotransferase activity, alcohol group as acceptor"/>
    <property type="evidence" value="ECO:0007669"/>
    <property type="project" value="InterPro"/>
</dbReference>
<dbReference type="CDD" id="cd01172">
    <property type="entry name" value="RfaE_like"/>
    <property type="match status" value="1"/>
</dbReference>
<reference evidence="4 5" key="1">
    <citation type="submission" date="2015-04" db="EMBL/GenBank/DDBJ databases">
        <title>Whole genome shotgun sequence of Flavihumibacter petaseus NBRC 106054.</title>
        <authorList>
            <person name="Miyazawa S."/>
            <person name="Hosoyama A."/>
            <person name="Hashimoto M."/>
            <person name="Noguchi M."/>
            <person name="Tsuchikane K."/>
            <person name="Ohji S."/>
            <person name="Yamazoe A."/>
            <person name="Ichikawa N."/>
            <person name="Kimura A."/>
            <person name="Fujita N."/>
        </authorList>
    </citation>
    <scope>NUCLEOTIDE SEQUENCE [LARGE SCALE GENOMIC DNA]</scope>
    <source>
        <strain evidence="4 5">NBRC 106054</strain>
    </source>
</reference>
<dbReference type="GO" id="GO:0033786">
    <property type="term" value="F:heptose-1-phosphate adenylyltransferase activity"/>
    <property type="evidence" value="ECO:0007669"/>
    <property type="project" value="TreeGrafter"/>
</dbReference>
<dbReference type="Pfam" id="PF00294">
    <property type="entry name" value="PfkB"/>
    <property type="match status" value="1"/>
</dbReference>
<protein>
    <submittedName>
        <fullName evidence="4">Putative D-beta-D-heptose 7-phosphate kinase</fullName>
    </submittedName>
</protein>
<dbReference type="PANTHER" id="PTHR46969:SF1">
    <property type="entry name" value="BIFUNCTIONAL PROTEIN HLDE"/>
    <property type="match status" value="1"/>
</dbReference>
<dbReference type="Proteomes" id="UP000033121">
    <property type="component" value="Unassembled WGS sequence"/>
</dbReference>
<keyword evidence="5" id="KW-1185">Reference proteome</keyword>
<dbReference type="SUPFAM" id="SSF53613">
    <property type="entry name" value="Ribokinase-like"/>
    <property type="match status" value="1"/>
</dbReference>
<organism evidence="4 5">
    <name type="scientific">Flavihumibacter petaseus NBRC 106054</name>
    <dbReference type="NCBI Taxonomy" id="1220578"/>
    <lineage>
        <taxon>Bacteria</taxon>
        <taxon>Pseudomonadati</taxon>
        <taxon>Bacteroidota</taxon>
        <taxon>Chitinophagia</taxon>
        <taxon>Chitinophagales</taxon>
        <taxon>Chitinophagaceae</taxon>
        <taxon>Flavihumibacter</taxon>
    </lineage>
</organism>
<keyword evidence="2 4" id="KW-0418">Kinase</keyword>
<dbReference type="InterPro" id="IPR029056">
    <property type="entry name" value="Ribokinase-like"/>
</dbReference>
<dbReference type="AlphaFoldDB" id="A0A0E9MUC5"/>
<dbReference type="InterPro" id="IPR011611">
    <property type="entry name" value="PfkB_dom"/>
</dbReference>
<dbReference type="PROSITE" id="PS00583">
    <property type="entry name" value="PFKB_KINASES_1"/>
    <property type="match status" value="1"/>
</dbReference>
<dbReference type="GO" id="GO:0033785">
    <property type="term" value="F:heptose 7-phosphate kinase activity"/>
    <property type="evidence" value="ECO:0007669"/>
    <property type="project" value="TreeGrafter"/>
</dbReference>
<sequence length="330" mass="36479">MMDYDQLFEAFKNVKVAVIGDVMLDTYWWGQVERISPEAPVPVVALDRSELRIGGAGNVALNLVAMGAQVTIFTVLGEDGDGRLLDQLLTDSGIDTTYTLFSKERKTTNKIRIISRNQQMLRLDSETILDLSNAMEDALFERVQDYIEREKPAVLIFEDYDKGVLCSPLIKRVIALCREKKVITTVDPKKKNFFTYKGVDIFKPNLKEVREGLDINLENVDPDSLVDVHQKLQEKMQHSISFITLSEKGVFYAADSQSRIIPSHLRSIADVSGAGDTVIAVASLVYATTGNISLFAEIANIAGGLVCEEVGTAAIDKNRLLSECKALLAG</sequence>
<dbReference type="OrthoDB" id="9802794at2"/>
<evidence type="ECO:0000313" key="4">
    <source>
        <dbReference type="EMBL" id="GAO41083.1"/>
    </source>
</evidence>
<dbReference type="Gene3D" id="3.40.1190.20">
    <property type="match status" value="1"/>
</dbReference>
<accession>A0A0E9MUC5</accession>
<evidence type="ECO:0000256" key="2">
    <source>
        <dbReference type="ARBA" id="ARBA00022777"/>
    </source>
</evidence>
<name>A0A0E9MUC5_9BACT</name>
<evidence type="ECO:0000313" key="5">
    <source>
        <dbReference type="Proteomes" id="UP000033121"/>
    </source>
</evidence>
<dbReference type="InterPro" id="IPR002173">
    <property type="entry name" value="Carboh/pur_kinase_PfkB_CS"/>
</dbReference>
<dbReference type="EMBL" id="BBWV01000001">
    <property type="protein sequence ID" value="GAO41083.1"/>
    <property type="molecule type" value="Genomic_DNA"/>
</dbReference>
<keyword evidence="1" id="KW-0808">Transferase</keyword>
<gene>
    <name evidence="4" type="ORF">FPE01S_01_00950</name>
</gene>
<evidence type="ECO:0000259" key="3">
    <source>
        <dbReference type="Pfam" id="PF00294"/>
    </source>
</evidence>
<proteinExistence type="predicted"/>
<dbReference type="InterPro" id="IPR011913">
    <property type="entry name" value="RfaE_dom_I"/>
</dbReference>
<dbReference type="PANTHER" id="PTHR46969">
    <property type="entry name" value="BIFUNCTIONAL PROTEIN HLDE"/>
    <property type="match status" value="1"/>
</dbReference>
<comment type="caution">
    <text evidence="4">The sequence shown here is derived from an EMBL/GenBank/DDBJ whole genome shotgun (WGS) entry which is preliminary data.</text>
</comment>
<dbReference type="GO" id="GO:0005829">
    <property type="term" value="C:cytosol"/>
    <property type="evidence" value="ECO:0007669"/>
    <property type="project" value="TreeGrafter"/>
</dbReference>
<feature type="domain" description="Carbohydrate kinase PfkB" evidence="3">
    <location>
        <begin position="15"/>
        <end position="314"/>
    </location>
</feature>
<dbReference type="RefSeq" id="WP_052955412.1">
    <property type="nucleotide sequence ID" value="NZ_BBWV01000001.1"/>
</dbReference>